<dbReference type="RefSeq" id="WP_339574903.1">
    <property type="nucleotide sequence ID" value="NZ_JBBIAA010000008.1"/>
</dbReference>
<evidence type="ECO:0000259" key="1">
    <source>
        <dbReference type="Pfam" id="PF01402"/>
    </source>
</evidence>
<dbReference type="EMBL" id="JBBIAA010000008">
    <property type="protein sequence ID" value="MEJ5945518.1"/>
    <property type="molecule type" value="Genomic_DNA"/>
</dbReference>
<sequence length="105" mass="11880">MTDSDQTTRRARHEAILAEVAVEEAEAAEAETVEKATALDVPMHLRIDRDLDQRLRRRADDEHVPVSALVRRLLRQALQQGSAPVSATEVETIARRVAREELQHH</sequence>
<reference evidence="2 3" key="1">
    <citation type="journal article" date="2017" name="Int. J. Syst. Evol. Microbiol.">
        <title>Pseudokineococcus basanitobsidens sp. nov., isolated from volcanic rock.</title>
        <authorList>
            <person name="Lee D.W."/>
            <person name="Park M.Y."/>
            <person name="Kim J.J."/>
            <person name="Kim B.S."/>
        </authorList>
    </citation>
    <scope>NUCLEOTIDE SEQUENCE [LARGE SCALE GENOMIC DNA]</scope>
    <source>
        <strain evidence="2 3">DSM 103726</strain>
    </source>
</reference>
<name>A0ABU8RKD0_9ACTN</name>
<accession>A0ABU8RKD0</accession>
<evidence type="ECO:0000313" key="2">
    <source>
        <dbReference type="EMBL" id="MEJ5945518.1"/>
    </source>
</evidence>
<evidence type="ECO:0000313" key="3">
    <source>
        <dbReference type="Proteomes" id="UP001387100"/>
    </source>
</evidence>
<dbReference type="InterPro" id="IPR010985">
    <property type="entry name" value="Ribbon_hlx_hlx"/>
</dbReference>
<organism evidence="2 3">
    <name type="scientific">Pseudokineococcus basanitobsidens</name>
    <dbReference type="NCBI Taxonomy" id="1926649"/>
    <lineage>
        <taxon>Bacteria</taxon>
        <taxon>Bacillati</taxon>
        <taxon>Actinomycetota</taxon>
        <taxon>Actinomycetes</taxon>
        <taxon>Kineosporiales</taxon>
        <taxon>Kineosporiaceae</taxon>
        <taxon>Pseudokineococcus</taxon>
    </lineage>
</organism>
<comment type="caution">
    <text evidence="2">The sequence shown here is derived from an EMBL/GenBank/DDBJ whole genome shotgun (WGS) entry which is preliminary data.</text>
</comment>
<dbReference type="SUPFAM" id="SSF47598">
    <property type="entry name" value="Ribbon-helix-helix"/>
    <property type="match status" value="1"/>
</dbReference>
<protein>
    <submittedName>
        <fullName evidence="2">Ribbon-helix-helix protein, CopG family</fullName>
    </submittedName>
</protein>
<feature type="domain" description="Ribbon-helix-helix protein CopG" evidence="1">
    <location>
        <begin position="45"/>
        <end position="79"/>
    </location>
</feature>
<dbReference type="InterPro" id="IPR002145">
    <property type="entry name" value="CopG"/>
</dbReference>
<keyword evidence="3" id="KW-1185">Reference proteome</keyword>
<dbReference type="Pfam" id="PF01402">
    <property type="entry name" value="RHH_1"/>
    <property type="match status" value="1"/>
</dbReference>
<dbReference type="Proteomes" id="UP001387100">
    <property type="component" value="Unassembled WGS sequence"/>
</dbReference>
<gene>
    <name evidence="2" type="ORF">WDZ17_09470</name>
</gene>
<proteinExistence type="predicted"/>